<dbReference type="InterPro" id="IPR044946">
    <property type="entry name" value="Restrct_endonuc_typeI_TRD_sf"/>
</dbReference>
<name>A0ABY1VNJ1_9ACTO</name>
<sequence length="393" mass="43182">MHCVPWCQIMSKRRVVRLKDLADLKSGGTPPKSRRDYWNGSIPWISAKTLHSLNLTDSNLCITETGLTAGSNLAPVGASLILVRGMSLLQEIRIGFAARPVAFNQDVKAIVARSDILPRYLNLALRAARPTLLAQVHQAGHGTGVLATDRLTNLPIWLPPLEEQERIAGVLGAFDDLIETSRRLALRMEDAARTMTKRITTTVPLHVIAATPHLRQRKPEGTVDHFSIPAFDSSLLPSLESGATILSGKQILEVDSVLVSRLNPKTERTWMAYTRSSAPAVCSPEFVVLQGSEGIPSEMIWTLASTRSFWEQMRGAVSGTTNSRQRVDKAAIPNFEVPDPRELDATVRHAVASLVRGAVELRIEAAHLTRQRDELLPLLMSGKVRVRDVEAVS</sequence>
<gene>
    <name evidence="5" type="ORF">NCTC11535_00927</name>
</gene>
<dbReference type="PANTHER" id="PTHR30408">
    <property type="entry name" value="TYPE-1 RESTRICTION ENZYME ECOKI SPECIFICITY PROTEIN"/>
    <property type="match status" value="1"/>
</dbReference>
<dbReference type="EMBL" id="UAPQ01000006">
    <property type="protein sequence ID" value="SPT53267.1"/>
    <property type="molecule type" value="Genomic_DNA"/>
</dbReference>
<evidence type="ECO:0000256" key="2">
    <source>
        <dbReference type="ARBA" id="ARBA00022747"/>
    </source>
</evidence>
<comment type="caution">
    <text evidence="5">The sequence shown here is derived from an EMBL/GenBank/DDBJ whole genome shotgun (WGS) entry which is preliminary data.</text>
</comment>
<dbReference type="InterPro" id="IPR000055">
    <property type="entry name" value="Restrct_endonuc_typeI_TRD"/>
</dbReference>
<dbReference type="Pfam" id="PF01420">
    <property type="entry name" value="Methylase_S"/>
    <property type="match status" value="1"/>
</dbReference>
<evidence type="ECO:0000313" key="6">
    <source>
        <dbReference type="Proteomes" id="UP000250006"/>
    </source>
</evidence>
<evidence type="ECO:0000313" key="5">
    <source>
        <dbReference type="EMBL" id="SPT53267.1"/>
    </source>
</evidence>
<evidence type="ECO:0000259" key="4">
    <source>
        <dbReference type="Pfam" id="PF01420"/>
    </source>
</evidence>
<keyword evidence="2" id="KW-0680">Restriction system</keyword>
<dbReference type="InterPro" id="IPR052021">
    <property type="entry name" value="Type-I_RS_S_subunit"/>
</dbReference>
<evidence type="ECO:0000256" key="3">
    <source>
        <dbReference type="ARBA" id="ARBA00023125"/>
    </source>
</evidence>
<evidence type="ECO:0000256" key="1">
    <source>
        <dbReference type="ARBA" id="ARBA00010923"/>
    </source>
</evidence>
<dbReference type="Proteomes" id="UP000250006">
    <property type="component" value="Unassembled WGS sequence"/>
</dbReference>
<proteinExistence type="inferred from homology"/>
<comment type="similarity">
    <text evidence="1">Belongs to the type-I restriction system S methylase family.</text>
</comment>
<reference evidence="5 6" key="1">
    <citation type="submission" date="2018-06" db="EMBL/GenBank/DDBJ databases">
        <authorList>
            <consortium name="Pathogen Informatics"/>
            <person name="Doyle S."/>
        </authorList>
    </citation>
    <scope>NUCLEOTIDE SEQUENCE [LARGE SCALE GENOMIC DNA]</scope>
    <source>
        <strain evidence="5 6">NCTC11535</strain>
    </source>
</reference>
<dbReference type="SUPFAM" id="SSF116734">
    <property type="entry name" value="DNA methylase specificity domain"/>
    <property type="match status" value="2"/>
</dbReference>
<keyword evidence="6" id="KW-1185">Reference proteome</keyword>
<protein>
    <submittedName>
        <fullName evidence="5">Type I restriction modification DNA specificity domain</fullName>
    </submittedName>
</protein>
<dbReference type="PANTHER" id="PTHR30408:SF12">
    <property type="entry name" value="TYPE I RESTRICTION ENZYME MJAVIII SPECIFICITY SUBUNIT"/>
    <property type="match status" value="1"/>
</dbReference>
<dbReference type="Gene3D" id="3.90.220.20">
    <property type="entry name" value="DNA methylase specificity domains"/>
    <property type="match status" value="2"/>
</dbReference>
<dbReference type="CDD" id="cd17249">
    <property type="entry name" value="RMtype1_S_EcoR124I-TRD2-CR2_like"/>
    <property type="match status" value="1"/>
</dbReference>
<keyword evidence="3" id="KW-0238">DNA-binding</keyword>
<feature type="domain" description="Type I restriction modification DNA specificity" evidence="4">
    <location>
        <begin position="14"/>
        <end position="182"/>
    </location>
</feature>
<organism evidence="5 6">
    <name type="scientific">Actinomyces bovis</name>
    <dbReference type="NCBI Taxonomy" id="1658"/>
    <lineage>
        <taxon>Bacteria</taxon>
        <taxon>Bacillati</taxon>
        <taxon>Actinomycetota</taxon>
        <taxon>Actinomycetes</taxon>
        <taxon>Actinomycetales</taxon>
        <taxon>Actinomycetaceae</taxon>
        <taxon>Actinomyces</taxon>
    </lineage>
</organism>
<accession>A0ABY1VNJ1</accession>